<dbReference type="InterPro" id="IPR036980">
    <property type="entry name" value="RNase_P/MRP_Rpp29_sf"/>
</dbReference>
<evidence type="ECO:0000256" key="3">
    <source>
        <dbReference type="ARBA" id="ARBA00006181"/>
    </source>
</evidence>
<keyword evidence="6" id="KW-0819">tRNA processing</keyword>
<dbReference type="GO" id="GO:0006364">
    <property type="term" value="P:rRNA processing"/>
    <property type="evidence" value="ECO:0007669"/>
    <property type="project" value="TreeGrafter"/>
</dbReference>
<evidence type="ECO:0000256" key="1">
    <source>
        <dbReference type="ARBA" id="ARBA00002435"/>
    </source>
</evidence>
<evidence type="ECO:0000256" key="6">
    <source>
        <dbReference type="ARBA" id="ARBA00022694"/>
    </source>
</evidence>
<dbReference type="AlphaFoldDB" id="A0A182J9W7"/>
<dbReference type="InterPro" id="IPR016848">
    <property type="entry name" value="RNase_P/MRP_Rpp29-subunit"/>
</dbReference>
<dbReference type="Gene3D" id="2.30.30.210">
    <property type="entry name" value="Ribonuclease P/MRP, subunit p29"/>
    <property type="match status" value="1"/>
</dbReference>
<dbReference type="SMART" id="SM00538">
    <property type="entry name" value="POP4"/>
    <property type="match status" value="1"/>
</dbReference>
<dbReference type="PANTHER" id="PTHR13348:SF0">
    <property type="entry name" value="RIBONUCLEASE P PROTEIN SUBUNIT P29"/>
    <property type="match status" value="1"/>
</dbReference>
<dbReference type="GO" id="GO:0016787">
    <property type="term" value="F:hydrolase activity"/>
    <property type="evidence" value="ECO:0007669"/>
    <property type="project" value="UniProtKB-KW"/>
</dbReference>
<evidence type="ECO:0000313" key="11">
    <source>
        <dbReference type="EnsemblMetazoa" id="AATE014112-PA.1"/>
    </source>
</evidence>
<dbReference type="Pfam" id="PF01868">
    <property type="entry name" value="RNase_P-MRP_p29"/>
    <property type="match status" value="1"/>
</dbReference>
<dbReference type="InterPro" id="IPR002730">
    <property type="entry name" value="Rpp29/RNP1"/>
</dbReference>
<dbReference type="InterPro" id="IPR023534">
    <property type="entry name" value="Rof/RNase_P-like"/>
</dbReference>
<keyword evidence="8" id="KW-0255">Endonuclease</keyword>
<dbReference type="GO" id="GO:0000172">
    <property type="term" value="C:ribonuclease MRP complex"/>
    <property type="evidence" value="ECO:0007669"/>
    <property type="project" value="InterPro"/>
</dbReference>
<evidence type="ECO:0000256" key="9">
    <source>
        <dbReference type="ARBA" id="ARBA00022801"/>
    </source>
</evidence>
<dbReference type="GO" id="GO:0005634">
    <property type="term" value="C:nucleus"/>
    <property type="evidence" value="ECO:0007669"/>
    <property type="project" value="UniProtKB-SubCell"/>
</dbReference>
<dbReference type="GO" id="GO:0030677">
    <property type="term" value="C:ribonuclease P complex"/>
    <property type="evidence" value="ECO:0007669"/>
    <property type="project" value="InterPro"/>
</dbReference>
<keyword evidence="7" id="KW-0540">Nuclease</keyword>
<accession>A0A182J9W7</accession>
<evidence type="ECO:0000256" key="4">
    <source>
        <dbReference type="ARBA" id="ARBA00016225"/>
    </source>
</evidence>
<dbReference type="InterPro" id="IPR023538">
    <property type="entry name" value="RNP1"/>
</dbReference>
<sequence>LNVHKHPVAAARYKMEASELFLSKFVKPINRPSAYLKAETDGVVVLDQSVFARKKSKLRRRPRKKLSRSAIKQLGLYALPHDTIRYKDAVKLHAIWCTYMEKLIEKAGCAYNVKDMRYNTLVGVLLKADFHGAKVSVVRSKQSSVIGVKGIVILDTKGTFKIVSKDNKIRTIPKNDSQFEVYTTESVISIFGKFLTYRPAERSTRKMKIFSTPDL</sequence>
<evidence type="ECO:0000256" key="2">
    <source>
        <dbReference type="ARBA" id="ARBA00004123"/>
    </source>
</evidence>
<evidence type="ECO:0000256" key="7">
    <source>
        <dbReference type="ARBA" id="ARBA00022722"/>
    </source>
</evidence>
<evidence type="ECO:0000256" key="10">
    <source>
        <dbReference type="ARBA" id="ARBA00046486"/>
    </source>
</evidence>
<comment type="function">
    <text evidence="1">Component of ribonuclease P, a ribonucleoprotein complex that generates mature tRNA molecules by cleaving their 5'-ends.</text>
</comment>
<keyword evidence="9" id="KW-0378">Hydrolase</keyword>
<comment type="subcellular location">
    <subcellularLocation>
        <location evidence="2">Nucleus</location>
    </subcellularLocation>
</comment>
<dbReference type="GO" id="GO:0033204">
    <property type="term" value="F:ribonuclease P RNA binding"/>
    <property type="evidence" value="ECO:0007669"/>
    <property type="project" value="InterPro"/>
</dbReference>
<dbReference type="STRING" id="41427.A0A182J9W7"/>
<evidence type="ECO:0000256" key="8">
    <source>
        <dbReference type="ARBA" id="ARBA00022759"/>
    </source>
</evidence>
<proteinExistence type="inferred from homology"/>
<dbReference type="GO" id="GO:0004519">
    <property type="term" value="F:endonuclease activity"/>
    <property type="evidence" value="ECO:0007669"/>
    <property type="project" value="UniProtKB-KW"/>
</dbReference>
<evidence type="ECO:0000256" key="5">
    <source>
        <dbReference type="ARBA" id="ARBA00022490"/>
    </source>
</evidence>
<name>A0A182J9W7_ANOAO</name>
<comment type="similarity">
    <text evidence="3">Belongs to the eukaryotic/archaeal RNase P protein component 1 family.</text>
</comment>
<protein>
    <recommendedName>
        <fullName evidence="4">Ribonuclease P protein subunit p29</fullName>
    </recommendedName>
</protein>
<comment type="subunit">
    <text evidence="10">Component of nuclear RNase P and RNase MRP ribonucleoproteins. RNase P consists of a catalytic RNA moiety and 10 different protein chains; POP1, POP4, POP5, POP7, RPP14, RPP21, RPP25, RPP30, RPP38 and RPP40. Within the RNase P complex, POP1, POP7 and RPP25 form the 'finger' subcomplex, POP5, RPP14, RPP40 and homodimeric RPP30 form the 'palm' subcomplex, and RPP21, POP4 and RPP38 form the 'wrist' subcomplex. All subunits of the RNase P complex interact with the catalytic RNA. Several subunits of RNase P are also part of the RNase MRP complex. RNase MRP consists of a catalytic RNA moiety and about 8 protein subunits; POP1, POP7, RPP25, RPP30, RPP38, RPP40 and possibly also POP4 and POP5.</text>
</comment>
<dbReference type="PANTHER" id="PTHR13348">
    <property type="entry name" value="RIBONUCLEASE P SUBUNIT P29"/>
    <property type="match status" value="1"/>
</dbReference>
<dbReference type="HAMAP" id="MF_00754">
    <property type="entry name" value="RNase_P_1"/>
    <property type="match status" value="1"/>
</dbReference>
<dbReference type="GO" id="GO:0001682">
    <property type="term" value="P:tRNA 5'-leader removal"/>
    <property type="evidence" value="ECO:0007669"/>
    <property type="project" value="InterPro"/>
</dbReference>
<dbReference type="VEuPathDB" id="VectorBase:AATE014112"/>
<reference evidence="11" key="1">
    <citation type="submission" date="2022-08" db="UniProtKB">
        <authorList>
            <consortium name="EnsemblMetazoa"/>
        </authorList>
    </citation>
    <scope>IDENTIFICATION</scope>
    <source>
        <strain evidence="11">EBRO</strain>
    </source>
</reference>
<dbReference type="EnsemblMetazoa" id="AATE014112-RA">
    <property type="protein sequence ID" value="AATE014112-PA.1"/>
    <property type="gene ID" value="AATE014112"/>
</dbReference>
<keyword evidence="5" id="KW-0963">Cytoplasm</keyword>
<organism evidence="11">
    <name type="scientific">Anopheles atroparvus</name>
    <name type="common">European mosquito</name>
    <dbReference type="NCBI Taxonomy" id="41427"/>
    <lineage>
        <taxon>Eukaryota</taxon>
        <taxon>Metazoa</taxon>
        <taxon>Ecdysozoa</taxon>
        <taxon>Arthropoda</taxon>
        <taxon>Hexapoda</taxon>
        <taxon>Insecta</taxon>
        <taxon>Pterygota</taxon>
        <taxon>Neoptera</taxon>
        <taxon>Endopterygota</taxon>
        <taxon>Diptera</taxon>
        <taxon>Nematocera</taxon>
        <taxon>Culicoidea</taxon>
        <taxon>Culicidae</taxon>
        <taxon>Anophelinae</taxon>
        <taxon>Anopheles</taxon>
    </lineage>
</organism>
<dbReference type="SUPFAM" id="SSF101744">
    <property type="entry name" value="Rof/RNase P subunit-like"/>
    <property type="match status" value="1"/>
</dbReference>